<dbReference type="AlphaFoldDB" id="A0AAD8NG70"/>
<keyword evidence="2" id="KW-1185">Reference proteome</keyword>
<evidence type="ECO:0000313" key="1">
    <source>
        <dbReference type="EMBL" id="KAK1406786.1"/>
    </source>
</evidence>
<protein>
    <submittedName>
        <fullName evidence="1">Uncharacterized protein</fullName>
    </submittedName>
</protein>
<comment type="caution">
    <text evidence="1">The sequence shown here is derived from an EMBL/GenBank/DDBJ whole genome shotgun (WGS) entry which is preliminary data.</text>
</comment>
<evidence type="ECO:0000313" key="2">
    <source>
        <dbReference type="Proteomes" id="UP001229421"/>
    </source>
</evidence>
<proteinExistence type="predicted"/>
<name>A0AAD8NG70_TARER</name>
<accession>A0AAD8NG70</accession>
<dbReference type="Proteomes" id="UP001229421">
    <property type="component" value="Unassembled WGS sequence"/>
</dbReference>
<sequence length="98" mass="11722">MMIKRNKYRNVQLVFIPLCVCLCLFQSNSFPFICSNQHTTTTTPLHHQLILSTNQQSLHRCDSFHLHRSVHRQDRSDKTRKIPWVMWNCRNRSFAHKG</sequence>
<gene>
    <name evidence="1" type="ORF">QVD17_38394</name>
</gene>
<reference evidence="1" key="1">
    <citation type="journal article" date="2023" name="bioRxiv">
        <title>Improved chromosome-level genome assembly for marigold (Tagetes erecta).</title>
        <authorList>
            <person name="Jiang F."/>
            <person name="Yuan L."/>
            <person name="Wang S."/>
            <person name="Wang H."/>
            <person name="Xu D."/>
            <person name="Wang A."/>
            <person name="Fan W."/>
        </authorList>
    </citation>
    <scope>NUCLEOTIDE SEQUENCE</scope>
    <source>
        <strain evidence="1">WSJ</strain>
        <tissue evidence="1">Leaf</tissue>
    </source>
</reference>
<organism evidence="1 2">
    <name type="scientific">Tagetes erecta</name>
    <name type="common">African marigold</name>
    <dbReference type="NCBI Taxonomy" id="13708"/>
    <lineage>
        <taxon>Eukaryota</taxon>
        <taxon>Viridiplantae</taxon>
        <taxon>Streptophyta</taxon>
        <taxon>Embryophyta</taxon>
        <taxon>Tracheophyta</taxon>
        <taxon>Spermatophyta</taxon>
        <taxon>Magnoliopsida</taxon>
        <taxon>eudicotyledons</taxon>
        <taxon>Gunneridae</taxon>
        <taxon>Pentapetalae</taxon>
        <taxon>asterids</taxon>
        <taxon>campanulids</taxon>
        <taxon>Asterales</taxon>
        <taxon>Asteraceae</taxon>
        <taxon>Asteroideae</taxon>
        <taxon>Heliantheae alliance</taxon>
        <taxon>Tageteae</taxon>
        <taxon>Tagetes</taxon>
    </lineage>
</organism>
<dbReference type="EMBL" id="JAUHHV010000011">
    <property type="protein sequence ID" value="KAK1406786.1"/>
    <property type="molecule type" value="Genomic_DNA"/>
</dbReference>